<evidence type="ECO:0000313" key="13">
    <source>
        <dbReference type="EMBL" id="KAH3666178.1"/>
    </source>
</evidence>
<keyword evidence="5 9" id="KW-0863">Zinc-finger</keyword>
<accession>A0A9P8P621</accession>
<evidence type="ECO:0008006" key="15">
    <source>
        <dbReference type="Google" id="ProtNLM"/>
    </source>
</evidence>
<evidence type="ECO:0000256" key="7">
    <source>
        <dbReference type="ARBA" id="ARBA00022989"/>
    </source>
</evidence>
<sequence length="626" mass="66590">MESESATAELHRSNSLLLMMDKQIPWFESSSNSSVVFSFLSSCNVLSLTSRLYICLEILDTIPEGGKLMLNGVMFGLLAYECSITITNDSQTSIAFKVKTTAPKLYCVRPNASIVRPGSSLDVSIIFQGLAKEPAIGTKCKDKFLIVSVPCSEDLDPKSISSIWSDLQSQAGSTSDVKVKVVFNYSSLNNTIQEESSQQTNSGSKDASTALAGAAGAAGVAGVAGTSLANGSAGSGAKSVPEKNAVPADGELQESTPLASSSPTDPSTTTTTAAPVSKDAATSTNVFRHPNIASGAMSLQSAAEGPNVVSIQSTEDSASVYIPSSQTEPDEHTDQDSEPEIVITESPFRKDSRKRRASESLTDSEDGSDDELIILGSDGETQEEKKTTSDLLNDASNRPNSVKSLKDVTCPICFDEIEQCVVSPCGHFYCSNCVFSLEDDHLVETVPSMRQYPSSSSSSSSSSSGSFPSLTLSYFTRFGRPKQWEEIPTDSKKPATERPLETGDLDPSVTDTKPVPRNVTELLGTLDTDASIAVDGSAAGQGSIIKFVTGSDYMFNKKLMTLLHKDKELKSEEEDSGKENGGSRWFGSSGKTGSGSGELESSSFREAGLDQLRCRPLGKKNKIQFN</sequence>
<dbReference type="GO" id="GO:0005886">
    <property type="term" value="C:plasma membrane"/>
    <property type="evidence" value="ECO:0007669"/>
    <property type="project" value="TreeGrafter"/>
</dbReference>
<dbReference type="CDD" id="cd16449">
    <property type="entry name" value="RING-HC"/>
    <property type="match status" value="1"/>
</dbReference>
<dbReference type="PROSITE" id="PS50089">
    <property type="entry name" value="ZF_RING_2"/>
    <property type="match status" value="1"/>
</dbReference>
<dbReference type="InterPro" id="IPR001841">
    <property type="entry name" value="Znf_RING"/>
</dbReference>
<organism evidence="13 14">
    <name type="scientific">Ogataea philodendri</name>
    <dbReference type="NCBI Taxonomy" id="1378263"/>
    <lineage>
        <taxon>Eukaryota</taxon>
        <taxon>Fungi</taxon>
        <taxon>Dikarya</taxon>
        <taxon>Ascomycota</taxon>
        <taxon>Saccharomycotina</taxon>
        <taxon>Pichiomycetes</taxon>
        <taxon>Pichiales</taxon>
        <taxon>Pichiaceae</taxon>
        <taxon>Ogataea</taxon>
    </lineage>
</organism>
<keyword evidence="4" id="KW-0479">Metal-binding</keyword>
<evidence type="ECO:0000256" key="5">
    <source>
        <dbReference type="ARBA" id="ARBA00022771"/>
    </source>
</evidence>
<evidence type="ECO:0000256" key="3">
    <source>
        <dbReference type="ARBA" id="ARBA00022692"/>
    </source>
</evidence>
<reference evidence="13" key="1">
    <citation type="journal article" date="2021" name="Open Biol.">
        <title>Shared evolutionary footprints suggest mitochondrial oxidative damage underlies multiple complex I losses in fungi.</title>
        <authorList>
            <person name="Schikora-Tamarit M.A."/>
            <person name="Marcet-Houben M."/>
            <person name="Nosek J."/>
            <person name="Gabaldon T."/>
        </authorList>
    </citation>
    <scope>NUCLEOTIDE SEQUENCE</scope>
    <source>
        <strain evidence="13">CBS6075</strain>
    </source>
</reference>
<dbReference type="PANTHER" id="PTHR10809">
    <property type="entry name" value="VESICLE-ASSOCIATED MEMBRANE PROTEIN-ASSOCIATED PROTEIN"/>
    <property type="match status" value="1"/>
</dbReference>
<reference evidence="13" key="2">
    <citation type="submission" date="2021-01" db="EMBL/GenBank/DDBJ databases">
        <authorList>
            <person name="Schikora-Tamarit M.A."/>
        </authorList>
    </citation>
    <scope>NUCLEOTIDE SEQUENCE</scope>
    <source>
        <strain evidence="13">CBS6075</strain>
    </source>
</reference>
<dbReference type="InterPro" id="IPR013783">
    <property type="entry name" value="Ig-like_fold"/>
</dbReference>
<dbReference type="AlphaFoldDB" id="A0A9P8P621"/>
<evidence type="ECO:0000256" key="1">
    <source>
        <dbReference type="ARBA" id="ARBA00004211"/>
    </source>
</evidence>
<evidence type="ECO:0000259" key="12">
    <source>
        <dbReference type="PROSITE" id="PS50202"/>
    </source>
</evidence>
<gene>
    <name evidence="13" type="ORF">OGAPHI_004367</name>
</gene>
<dbReference type="Gene3D" id="2.60.40.10">
    <property type="entry name" value="Immunoglobulins"/>
    <property type="match status" value="1"/>
</dbReference>
<dbReference type="OrthoDB" id="264603at2759"/>
<dbReference type="GO" id="GO:0061817">
    <property type="term" value="P:endoplasmic reticulum-plasma membrane tethering"/>
    <property type="evidence" value="ECO:0007669"/>
    <property type="project" value="TreeGrafter"/>
</dbReference>
<feature type="region of interest" description="Disordered" evidence="10">
    <location>
        <begin position="568"/>
        <end position="602"/>
    </location>
</feature>
<feature type="region of interest" description="Disordered" evidence="10">
    <location>
        <begin position="230"/>
        <end position="285"/>
    </location>
</feature>
<feature type="compositionally biased region" description="Polar residues" evidence="10">
    <location>
        <begin position="309"/>
        <end position="327"/>
    </location>
</feature>
<feature type="compositionally biased region" description="Basic and acidic residues" evidence="10">
    <location>
        <begin position="485"/>
        <end position="501"/>
    </location>
</feature>
<comment type="similarity">
    <text evidence="2">Belongs to the VAMP-associated protein (VAP) (TC 9.B.17) family.</text>
</comment>
<evidence type="ECO:0000256" key="10">
    <source>
        <dbReference type="SAM" id="MobiDB-lite"/>
    </source>
</evidence>
<comment type="caution">
    <text evidence="13">The sequence shown here is derived from an EMBL/GenBank/DDBJ whole genome shotgun (WGS) entry which is preliminary data.</text>
</comment>
<name>A0A9P8P621_9ASCO</name>
<dbReference type="GO" id="GO:0008270">
    <property type="term" value="F:zinc ion binding"/>
    <property type="evidence" value="ECO:0007669"/>
    <property type="project" value="UniProtKB-KW"/>
</dbReference>
<dbReference type="InterPro" id="IPR000535">
    <property type="entry name" value="MSP_dom"/>
</dbReference>
<evidence type="ECO:0000256" key="2">
    <source>
        <dbReference type="ARBA" id="ARBA00008932"/>
    </source>
</evidence>
<dbReference type="SUPFAM" id="SSF57850">
    <property type="entry name" value="RING/U-box"/>
    <property type="match status" value="1"/>
</dbReference>
<dbReference type="GO" id="GO:0005789">
    <property type="term" value="C:endoplasmic reticulum membrane"/>
    <property type="evidence" value="ECO:0007669"/>
    <property type="project" value="InterPro"/>
</dbReference>
<dbReference type="GO" id="GO:0090158">
    <property type="term" value="P:endoplasmic reticulum membrane organization"/>
    <property type="evidence" value="ECO:0007669"/>
    <property type="project" value="TreeGrafter"/>
</dbReference>
<evidence type="ECO:0000256" key="4">
    <source>
        <dbReference type="ARBA" id="ARBA00022723"/>
    </source>
</evidence>
<dbReference type="GO" id="GO:0033149">
    <property type="term" value="F:FFAT motif binding"/>
    <property type="evidence" value="ECO:0007669"/>
    <property type="project" value="TreeGrafter"/>
</dbReference>
<dbReference type="Proteomes" id="UP000769157">
    <property type="component" value="Unassembled WGS sequence"/>
</dbReference>
<dbReference type="InterPro" id="IPR016763">
    <property type="entry name" value="VAP"/>
</dbReference>
<feature type="domain" description="RING-type" evidence="11">
    <location>
        <begin position="410"/>
        <end position="450"/>
    </location>
</feature>
<dbReference type="GeneID" id="70236332"/>
<evidence type="ECO:0000259" key="11">
    <source>
        <dbReference type="PROSITE" id="PS50089"/>
    </source>
</evidence>
<dbReference type="InterPro" id="IPR018957">
    <property type="entry name" value="Znf_C3HC4_RING-type"/>
</dbReference>
<dbReference type="Pfam" id="PF00635">
    <property type="entry name" value="Motile_Sperm"/>
    <property type="match status" value="1"/>
</dbReference>
<comment type="subcellular location">
    <subcellularLocation>
        <location evidence="1">Membrane</location>
        <topology evidence="1">Single-pass type IV membrane protein</topology>
    </subcellularLocation>
</comment>
<evidence type="ECO:0000256" key="9">
    <source>
        <dbReference type="PROSITE-ProRule" id="PRU00175"/>
    </source>
</evidence>
<evidence type="ECO:0000256" key="8">
    <source>
        <dbReference type="ARBA" id="ARBA00023136"/>
    </source>
</evidence>
<keyword evidence="6" id="KW-0862">Zinc</keyword>
<evidence type="ECO:0000256" key="6">
    <source>
        <dbReference type="ARBA" id="ARBA00022833"/>
    </source>
</evidence>
<dbReference type="InterPro" id="IPR017907">
    <property type="entry name" value="Znf_RING_CS"/>
</dbReference>
<keyword evidence="7" id="KW-1133">Transmembrane helix</keyword>
<keyword evidence="14" id="KW-1185">Reference proteome</keyword>
<feature type="compositionally biased region" description="Low complexity" evidence="10">
    <location>
        <begin position="255"/>
        <end position="277"/>
    </location>
</feature>
<dbReference type="PROSITE" id="PS50202">
    <property type="entry name" value="MSP"/>
    <property type="match status" value="1"/>
</dbReference>
<dbReference type="EMBL" id="JAEUBE010000295">
    <property type="protein sequence ID" value="KAH3666178.1"/>
    <property type="molecule type" value="Genomic_DNA"/>
</dbReference>
<dbReference type="InterPro" id="IPR008962">
    <property type="entry name" value="PapD-like_sf"/>
</dbReference>
<feature type="domain" description="MSP" evidence="12">
    <location>
        <begin position="58"/>
        <end position="182"/>
    </location>
</feature>
<dbReference type="SUPFAM" id="SSF49354">
    <property type="entry name" value="PapD-like"/>
    <property type="match status" value="1"/>
</dbReference>
<dbReference type="RefSeq" id="XP_046061382.1">
    <property type="nucleotide sequence ID" value="XM_046205437.1"/>
</dbReference>
<feature type="region of interest" description="Disordered" evidence="10">
    <location>
        <begin position="485"/>
        <end position="517"/>
    </location>
</feature>
<protein>
    <recommendedName>
        <fullName evidence="15">MSP domain-containing protein</fullName>
    </recommendedName>
</protein>
<dbReference type="PANTHER" id="PTHR10809:SF6">
    <property type="entry name" value="AT11025P-RELATED"/>
    <property type="match status" value="1"/>
</dbReference>
<feature type="compositionally biased region" description="Acidic residues" evidence="10">
    <location>
        <begin position="362"/>
        <end position="372"/>
    </location>
</feature>
<dbReference type="Pfam" id="PF00097">
    <property type="entry name" value="zf-C3HC4"/>
    <property type="match status" value="1"/>
</dbReference>
<dbReference type="PROSITE" id="PS00518">
    <property type="entry name" value="ZF_RING_1"/>
    <property type="match status" value="1"/>
</dbReference>
<keyword evidence="3" id="KW-0812">Transmembrane</keyword>
<feature type="compositionally biased region" description="Polar residues" evidence="10">
    <location>
        <begin position="389"/>
        <end position="402"/>
    </location>
</feature>
<dbReference type="InterPro" id="IPR013083">
    <property type="entry name" value="Znf_RING/FYVE/PHD"/>
</dbReference>
<evidence type="ECO:0000313" key="14">
    <source>
        <dbReference type="Proteomes" id="UP000769157"/>
    </source>
</evidence>
<keyword evidence="8" id="KW-0472">Membrane</keyword>
<dbReference type="Gene3D" id="3.30.40.10">
    <property type="entry name" value="Zinc/RING finger domain, C3HC4 (zinc finger)"/>
    <property type="match status" value="1"/>
</dbReference>
<feature type="region of interest" description="Disordered" evidence="10">
    <location>
        <begin position="307"/>
        <end position="402"/>
    </location>
</feature>
<proteinExistence type="inferred from homology"/>